<accession>A0A109W4Y9</accession>
<dbReference type="NCBIfam" id="TIGR00460">
    <property type="entry name" value="fmt"/>
    <property type="match status" value="1"/>
</dbReference>
<dbReference type="AlphaFoldDB" id="A0A109W4Y9"/>
<keyword evidence="5 8" id="KW-0808">Transferase</keyword>
<evidence type="ECO:0000256" key="3">
    <source>
        <dbReference type="ARBA" id="ARBA00012261"/>
    </source>
</evidence>
<protein>
    <recommendedName>
        <fullName evidence="4 8">Methionyl-tRNA formyltransferase</fullName>
        <ecNumber evidence="3 8">2.1.2.9</ecNumber>
    </recommendedName>
</protein>
<feature type="domain" description="Formyl transferase C-terminal" evidence="10">
    <location>
        <begin position="212"/>
        <end position="314"/>
    </location>
</feature>
<evidence type="ECO:0000259" key="10">
    <source>
        <dbReference type="Pfam" id="PF02911"/>
    </source>
</evidence>
<evidence type="ECO:0000256" key="5">
    <source>
        <dbReference type="ARBA" id="ARBA00022679"/>
    </source>
</evidence>
<dbReference type="Pfam" id="PF00551">
    <property type="entry name" value="Formyl_trans_N"/>
    <property type="match status" value="1"/>
</dbReference>
<dbReference type="GO" id="GO:0005829">
    <property type="term" value="C:cytosol"/>
    <property type="evidence" value="ECO:0007669"/>
    <property type="project" value="TreeGrafter"/>
</dbReference>
<evidence type="ECO:0000256" key="7">
    <source>
        <dbReference type="ARBA" id="ARBA00048558"/>
    </source>
</evidence>
<gene>
    <name evidence="8" type="primary">fmt</name>
    <name evidence="11" type="ORF">AXF13_13675</name>
</gene>
<organism evidence="11 12">
    <name type="scientific">Desulfovibrio fairfieldensis</name>
    <dbReference type="NCBI Taxonomy" id="44742"/>
    <lineage>
        <taxon>Bacteria</taxon>
        <taxon>Pseudomonadati</taxon>
        <taxon>Thermodesulfobacteriota</taxon>
        <taxon>Desulfovibrionia</taxon>
        <taxon>Desulfovibrionales</taxon>
        <taxon>Desulfovibrionaceae</taxon>
        <taxon>Desulfovibrio</taxon>
    </lineage>
</organism>
<dbReference type="InterPro" id="IPR011034">
    <property type="entry name" value="Formyl_transferase-like_C_sf"/>
</dbReference>
<evidence type="ECO:0000256" key="8">
    <source>
        <dbReference type="HAMAP-Rule" id="MF_00182"/>
    </source>
</evidence>
<keyword evidence="12" id="KW-1185">Reference proteome</keyword>
<dbReference type="InterPro" id="IPR037022">
    <property type="entry name" value="Formyl_trans_C_sf"/>
</dbReference>
<proteinExistence type="inferred from homology"/>
<feature type="domain" description="Formyl transferase N-terminal" evidence="9">
    <location>
        <begin position="9"/>
        <end position="189"/>
    </location>
</feature>
<dbReference type="SUPFAM" id="SSF53328">
    <property type="entry name" value="Formyltransferase"/>
    <property type="match status" value="1"/>
</dbReference>
<reference evidence="12" key="1">
    <citation type="submission" date="2016-02" db="EMBL/GenBank/DDBJ databases">
        <authorList>
            <person name="Holder M.E."/>
            <person name="Ajami N.J."/>
            <person name="Petrosino J.F."/>
        </authorList>
    </citation>
    <scope>NUCLEOTIDE SEQUENCE [LARGE SCALE GENOMIC DNA]</scope>
    <source>
        <strain evidence="12">CCUG 45958</strain>
    </source>
</reference>
<dbReference type="CDD" id="cd08646">
    <property type="entry name" value="FMT_core_Met-tRNA-FMT_N"/>
    <property type="match status" value="1"/>
</dbReference>
<sequence>MAQAQKCRLVFMGTPDFAAVILKELAQWPRGEVVAVYTRPDKPAGRGHKLTPSPVKRVAQELDLPVLQPGSLKNVAIQAELAALQPDVLVVAAYGLILPDAVLAAPRLAPLNVHASLLPRYRGAAPIQRAIMENWGPDAQSGISIMRVASRLDAGPVYADAALPIAEHTAGSLHDALARLGADLLIRVLDDLLDGRAEAREQDESCADYAAKIGKEDGFIDWNRPAAQVHAHIRGVTPWPGARVIFAFAGEAEPLPLLLAPGRVGEPADDARPGELRHDADGLSVACADCWYRLLQVRPQGRKDMPVRDFINGRLRDLPEGICGRALPPV</sequence>
<dbReference type="KEGG" id="dfi:AXF13_13675"/>
<dbReference type="PANTHER" id="PTHR11138:SF5">
    <property type="entry name" value="METHIONYL-TRNA FORMYLTRANSFERASE, MITOCHONDRIAL"/>
    <property type="match status" value="1"/>
</dbReference>
<comment type="similarity">
    <text evidence="2 8">Belongs to the Fmt family.</text>
</comment>
<dbReference type="InterPro" id="IPR002376">
    <property type="entry name" value="Formyl_transf_N"/>
</dbReference>
<dbReference type="Gene3D" id="3.10.25.10">
    <property type="entry name" value="Formyl transferase, C-terminal domain"/>
    <property type="match status" value="1"/>
</dbReference>
<dbReference type="RefSeq" id="WP_062254070.1">
    <property type="nucleotide sequence ID" value="NZ_CP014229.1"/>
</dbReference>
<dbReference type="InterPro" id="IPR036477">
    <property type="entry name" value="Formyl_transf_N_sf"/>
</dbReference>
<name>A0A109W4Y9_9BACT</name>
<evidence type="ECO:0000256" key="2">
    <source>
        <dbReference type="ARBA" id="ARBA00010699"/>
    </source>
</evidence>
<dbReference type="Proteomes" id="UP000069241">
    <property type="component" value="Chromosome"/>
</dbReference>
<dbReference type="Pfam" id="PF02911">
    <property type="entry name" value="Formyl_trans_C"/>
    <property type="match status" value="1"/>
</dbReference>
<dbReference type="EMBL" id="CP014229">
    <property type="protein sequence ID" value="AMD91086.1"/>
    <property type="molecule type" value="Genomic_DNA"/>
</dbReference>
<dbReference type="CDD" id="cd08704">
    <property type="entry name" value="Met_tRNA_FMT_C"/>
    <property type="match status" value="1"/>
</dbReference>
<dbReference type="STRING" id="44742.AXF13_13675"/>
<dbReference type="Gene3D" id="3.40.50.170">
    <property type="entry name" value="Formyl transferase, N-terminal domain"/>
    <property type="match status" value="1"/>
</dbReference>
<dbReference type="HAMAP" id="MF_00182">
    <property type="entry name" value="Formyl_trans"/>
    <property type="match status" value="1"/>
</dbReference>
<comment type="function">
    <text evidence="1 8">Attaches a formyl group to the free amino group of methionyl-tRNA(fMet). The formyl group appears to play a dual role in the initiator identity of N-formylmethionyl-tRNA by promoting its recognition by IF2 and preventing the misappropriation of this tRNA by the elongation apparatus.</text>
</comment>
<dbReference type="SUPFAM" id="SSF50486">
    <property type="entry name" value="FMT C-terminal domain-like"/>
    <property type="match status" value="1"/>
</dbReference>
<evidence type="ECO:0000259" key="9">
    <source>
        <dbReference type="Pfam" id="PF00551"/>
    </source>
</evidence>
<evidence type="ECO:0000256" key="1">
    <source>
        <dbReference type="ARBA" id="ARBA00002606"/>
    </source>
</evidence>
<comment type="catalytic activity">
    <reaction evidence="7 8">
        <text>L-methionyl-tRNA(fMet) + (6R)-10-formyltetrahydrofolate = N-formyl-L-methionyl-tRNA(fMet) + (6S)-5,6,7,8-tetrahydrofolate + H(+)</text>
        <dbReference type="Rhea" id="RHEA:24380"/>
        <dbReference type="Rhea" id="RHEA-COMP:9952"/>
        <dbReference type="Rhea" id="RHEA-COMP:9953"/>
        <dbReference type="ChEBI" id="CHEBI:15378"/>
        <dbReference type="ChEBI" id="CHEBI:57453"/>
        <dbReference type="ChEBI" id="CHEBI:78530"/>
        <dbReference type="ChEBI" id="CHEBI:78844"/>
        <dbReference type="ChEBI" id="CHEBI:195366"/>
        <dbReference type="EC" id="2.1.2.9"/>
    </reaction>
</comment>
<evidence type="ECO:0000256" key="4">
    <source>
        <dbReference type="ARBA" id="ARBA00016014"/>
    </source>
</evidence>
<dbReference type="InterPro" id="IPR044135">
    <property type="entry name" value="Met-tRNA-FMT_C"/>
</dbReference>
<evidence type="ECO:0000313" key="11">
    <source>
        <dbReference type="EMBL" id="AMD91086.1"/>
    </source>
</evidence>
<dbReference type="PANTHER" id="PTHR11138">
    <property type="entry name" value="METHIONYL-TRNA FORMYLTRANSFERASE"/>
    <property type="match status" value="1"/>
</dbReference>
<dbReference type="InterPro" id="IPR005794">
    <property type="entry name" value="Fmt"/>
</dbReference>
<dbReference type="GO" id="GO:0004479">
    <property type="term" value="F:methionyl-tRNA formyltransferase activity"/>
    <property type="evidence" value="ECO:0007669"/>
    <property type="project" value="UniProtKB-UniRule"/>
</dbReference>
<evidence type="ECO:0000256" key="6">
    <source>
        <dbReference type="ARBA" id="ARBA00022917"/>
    </source>
</evidence>
<dbReference type="InterPro" id="IPR041711">
    <property type="entry name" value="Met-tRNA-FMT_N"/>
</dbReference>
<dbReference type="InterPro" id="IPR005793">
    <property type="entry name" value="Formyl_trans_C"/>
</dbReference>
<keyword evidence="6 8" id="KW-0648">Protein biosynthesis</keyword>
<evidence type="ECO:0000313" key="12">
    <source>
        <dbReference type="Proteomes" id="UP000069241"/>
    </source>
</evidence>
<feature type="binding site" evidence="8">
    <location>
        <begin position="116"/>
        <end position="119"/>
    </location>
    <ligand>
        <name>(6S)-5,6,7,8-tetrahydrofolate</name>
        <dbReference type="ChEBI" id="CHEBI:57453"/>
    </ligand>
</feature>
<dbReference type="EC" id="2.1.2.9" evidence="3 8"/>